<keyword evidence="4 7" id="KW-0324">Glycolysis</keyword>
<dbReference type="UniPathway" id="UPA00138"/>
<dbReference type="GO" id="GO:0051156">
    <property type="term" value="P:glucose 6-phosphate metabolic process"/>
    <property type="evidence" value="ECO:0007669"/>
    <property type="project" value="TreeGrafter"/>
</dbReference>
<dbReference type="FunFam" id="3.40.50.10490:FF:000004">
    <property type="entry name" value="Glucose-6-phosphate isomerase"/>
    <property type="match status" value="1"/>
</dbReference>
<keyword evidence="3 7" id="KW-0312">Gluconeogenesis</keyword>
<dbReference type="InterPro" id="IPR018189">
    <property type="entry name" value="Phosphoglucose_isomerase_CS"/>
</dbReference>
<evidence type="ECO:0000256" key="1">
    <source>
        <dbReference type="ARBA" id="ARBA00004926"/>
    </source>
</evidence>
<evidence type="ECO:0000256" key="4">
    <source>
        <dbReference type="ARBA" id="ARBA00023152"/>
    </source>
</evidence>
<feature type="active site" evidence="7">
    <location>
        <position position="513"/>
    </location>
</feature>
<keyword evidence="5 7" id="KW-0413">Isomerase</keyword>
<dbReference type="SUPFAM" id="SSF53697">
    <property type="entry name" value="SIS domain"/>
    <property type="match status" value="1"/>
</dbReference>
<dbReference type="Pfam" id="PF00342">
    <property type="entry name" value="PGI"/>
    <property type="match status" value="1"/>
</dbReference>
<dbReference type="NCBIfam" id="NF001211">
    <property type="entry name" value="PRK00179.1"/>
    <property type="match status" value="1"/>
</dbReference>
<dbReference type="PROSITE" id="PS00174">
    <property type="entry name" value="P_GLUCOSE_ISOMERASE_2"/>
    <property type="match status" value="1"/>
</dbReference>
<reference evidence="9 10" key="1">
    <citation type="submission" date="2017-04" db="EMBL/GenBank/DDBJ databases">
        <authorList>
            <person name="Afonso C.L."/>
            <person name="Miller P.J."/>
            <person name="Scott M.A."/>
            <person name="Spackman E."/>
            <person name="Goraichik I."/>
            <person name="Dimitrov K.M."/>
            <person name="Suarez D.L."/>
            <person name="Swayne D.E."/>
        </authorList>
    </citation>
    <scope>NUCLEOTIDE SEQUENCE [LARGE SCALE GENOMIC DNA]</scope>
    <source>
        <strain evidence="9 10">DSM 21164</strain>
    </source>
</reference>
<dbReference type="GO" id="GO:0004347">
    <property type="term" value="F:glucose-6-phosphate isomerase activity"/>
    <property type="evidence" value="ECO:0007669"/>
    <property type="project" value="UniProtKB-UniRule"/>
</dbReference>
<dbReference type="AlphaFoldDB" id="A0A1W1Z3W7"/>
<comment type="pathway">
    <text evidence="7">Carbohydrate biosynthesis; gluconeogenesis.</text>
</comment>
<proteinExistence type="inferred from homology"/>
<dbReference type="PANTHER" id="PTHR11469:SF1">
    <property type="entry name" value="GLUCOSE-6-PHOSPHATE ISOMERASE"/>
    <property type="match status" value="1"/>
</dbReference>
<dbReference type="Gene3D" id="1.10.1390.10">
    <property type="match status" value="1"/>
</dbReference>
<dbReference type="OrthoDB" id="140919at2"/>
<dbReference type="PRINTS" id="PR00662">
    <property type="entry name" value="G6PISOMERASE"/>
</dbReference>
<evidence type="ECO:0000256" key="6">
    <source>
        <dbReference type="ARBA" id="ARBA00029321"/>
    </source>
</evidence>
<evidence type="ECO:0000256" key="3">
    <source>
        <dbReference type="ARBA" id="ARBA00022432"/>
    </source>
</evidence>
<dbReference type="EMBL" id="FWXO01000001">
    <property type="protein sequence ID" value="SMC43064.1"/>
    <property type="molecule type" value="Genomic_DNA"/>
</dbReference>
<evidence type="ECO:0000256" key="8">
    <source>
        <dbReference type="RuleBase" id="RU000612"/>
    </source>
</evidence>
<dbReference type="Proteomes" id="UP000192360">
    <property type="component" value="Unassembled WGS sequence"/>
</dbReference>
<evidence type="ECO:0000313" key="10">
    <source>
        <dbReference type="Proteomes" id="UP000192360"/>
    </source>
</evidence>
<dbReference type="STRING" id="504486.SAMN05660703_1104"/>
<dbReference type="InterPro" id="IPR001672">
    <property type="entry name" value="G6P_Isomerase"/>
</dbReference>
<comment type="function">
    <text evidence="7">Catalyzes the reversible isomerization of glucose-6-phosphate to fructose-6-phosphate.</text>
</comment>
<dbReference type="CDD" id="cd05015">
    <property type="entry name" value="SIS_PGI_1"/>
    <property type="match status" value="1"/>
</dbReference>
<dbReference type="UniPathway" id="UPA00109">
    <property type="reaction ID" value="UER00181"/>
</dbReference>
<evidence type="ECO:0000313" key="9">
    <source>
        <dbReference type="EMBL" id="SMC43064.1"/>
    </source>
</evidence>
<sequence>MSLNSINPTTTKSWKKLEEHFKVSKNQDIKAYFDQDKNRATNFGITWNDFFVDYSKNRISQETMNLLLELAKEVYLKDAIQKYFDGDLINETEGRAVLHTALRAKKSDSVLVDGVNVIPEVYEVKEKIKLFTEAVISGTKKGYTGKKFTDVVNIGIGGSDLGPAMVVEALKFYGNHLKMHFVSNVDGDHVYETLKHLDPETTLFVVVSKTFTTQETLSNATTIKKWFLKHATQKDVASHFAAVSTNTEKIAEFGIAAENVFPMWDWVGGRFSLWSAVGLSIALAVGFDNFDQLLKGANEMDLHFKNEDFENNIPVTLALLSIWYNNFYGAETEAIIPYTQYLSRFSAYLQQGIMESNGKSVDRNGEPVNYETGTIIWGEPGTNSQHAFFQLIHQGTKVIPTDFIGFKTSLYGDNDHHNKLMANFFAQTEALMNGKTSVEAKNELSGKMTPEEVEKLVPFKVFKGNNPTNTLLIDKLTPKSLGALIALYEHKIFVQGVVWNIFSYDQWGVELGKQLATTILKDIENSEIANHDSSTLNLLHSFKK</sequence>
<dbReference type="GO" id="GO:0006094">
    <property type="term" value="P:gluconeogenesis"/>
    <property type="evidence" value="ECO:0007669"/>
    <property type="project" value="UniProtKB-UniRule"/>
</dbReference>
<comment type="subcellular location">
    <subcellularLocation>
        <location evidence="7">Cytoplasm</location>
    </subcellularLocation>
</comment>
<comment type="catalytic activity">
    <reaction evidence="6 7 8">
        <text>alpha-D-glucose 6-phosphate = beta-D-fructose 6-phosphate</text>
        <dbReference type="Rhea" id="RHEA:11816"/>
        <dbReference type="ChEBI" id="CHEBI:57634"/>
        <dbReference type="ChEBI" id="CHEBI:58225"/>
        <dbReference type="EC" id="5.3.1.9"/>
    </reaction>
</comment>
<accession>A0A1W1Z3W7</accession>
<dbReference type="RefSeq" id="WP_084060377.1">
    <property type="nucleotide sequence ID" value="NZ_FWXO01000001.1"/>
</dbReference>
<dbReference type="GO" id="GO:0006096">
    <property type="term" value="P:glycolytic process"/>
    <property type="evidence" value="ECO:0007669"/>
    <property type="project" value="UniProtKB-UniRule"/>
</dbReference>
<keyword evidence="7" id="KW-0963">Cytoplasm</keyword>
<organism evidence="9 10">
    <name type="scientific">Cellulophaga tyrosinoxydans</name>
    <dbReference type="NCBI Taxonomy" id="504486"/>
    <lineage>
        <taxon>Bacteria</taxon>
        <taxon>Pseudomonadati</taxon>
        <taxon>Bacteroidota</taxon>
        <taxon>Flavobacteriia</taxon>
        <taxon>Flavobacteriales</taxon>
        <taxon>Flavobacteriaceae</taxon>
        <taxon>Cellulophaga</taxon>
    </lineage>
</organism>
<keyword evidence="10" id="KW-1185">Reference proteome</keyword>
<feature type="active site" description="Proton donor" evidence="7">
    <location>
        <position position="355"/>
    </location>
</feature>
<dbReference type="PROSITE" id="PS51463">
    <property type="entry name" value="P_GLUCOSE_ISOMERASE_3"/>
    <property type="match status" value="1"/>
</dbReference>
<dbReference type="Gene3D" id="3.40.50.10490">
    <property type="entry name" value="Glucose-6-phosphate isomerase like protein, domain 1"/>
    <property type="match status" value="2"/>
</dbReference>
<dbReference type="InterPro" id="IPR046348">
    <property type="entry name" value="SIS_dom_sf"/>
</dbReference>
<gene>
    <name evidence="7" type="primary">pgi</name>
    <name evidence="9" type="ORF">SAMN05660703_1104</name>
</gene>
<dbReference type="GO" id="GO:0005829">
    <property type="term" value="C:cytosol"/>
    <property type="evidence" value="ECO:0007669"/>
    <property type="project" value="TreeGrafter"/>
</dbReference>
<dbReference type="InterPro" id="IPR023096">
    <property type="entry name" value="G6P_Isomerase_C"/>
</dbReference>
<feature type="active site" evidence="7">
    <location>
        <position position="386"/>
    </location>
</feature>
<name>A0A1W1Z3W7_9FLAO</name>
<protein>
    <recommendedName>
        <fullName evidence="7">Glucose-6-phosphate isomerase</fullName>
        <shortName evidence="7">GPI</shortName>
        <ecNumber evidence="7">5.3.1.9</ecNumber>
    </recommendedName>
    <alternativeName>
        <fullName evidence="7">Phosphoglucose isomerase</fullName>
        <shortName evidence="7">PGI</shortName>
    </alternativeName>
    <alternativeName>
        <fullName evidence="7">Phosphohexose isomerase</fullName>
        <shortName evidence="7">PHI</shortName>
    </alternativeName>
</protein>
<comment type="similarity">
    <text evidence="2 7 8">Belongs to the GPI family.</text>
</comment>
<comment type="pathway">
    <text evidence="1 7 8">Carbohydrate degradation; glycolysis; D-glyceraldehyde 3-phosphate and glycerone phosphate from D-glucose: step 2/4.</text>
</comment>
<evidence type="ECO:0000256" key="5">
    <source>
        <dbReference type="ARBA" id="ARBA00023235"/>
    </source>
</evidence>
<dbReference type="PROSITE" id="PS00765">
    <property type="entry name" value="P_GLUCOSE_ISOMERASE_1"/>
    <property type="match status" value="1"/>
</dbReference>
<dbReference type="InterPro" id="IPR035482">
    <property type="entry name" value="SIS_PGI_2"/>
</dbReference>
<dbReference type="InterPro" id="IPR035476">
    <property type="entry name" value="SIS_PGI_1"/>
</dbReference>
<dbReference type="CDD" id="cd05016">
    <property type="entry name" value="SIS_PGI_2"/>
    <property type="match status" value="1"/>
</dbReference>
<evidence type="ECO:0000256" key="2">
    <source>
        <dbReference type="ARBA" id="ARBA00006604"/>
    </source>
</evidence>
<dbReference type="HAMAP" id="MF_00473">
    <property type="entry name" value="G6P_isomerase"/>
    <property type="match status" value="1"/>
</dbReference>
<dbReference type="EC" id="5.3.1.9" evidence="7"/>
<evidence type="ECO:0000256" key="7">
    <source>
        <dbReference type="HAMAP-Rule" id="MF_00473"/>
    </source>
</evidence>
<dbReference type="PANTHER" id="PTHR11469">
    <property type="entry name" value="GLUCOSE-6-PHOSPHATE ISOMERASE"/>
    <property type="match status" value="1"/>
</dbReference>
<dbReference type="GO" id="GO:0097367">
    <property type="term" value="F:carbohydrate derivative binding"/>
    <property type="evidence" value="ECO:0007669"/>
    <property type="project" value="InterPro"/>
</dbReference>
<dbReference type="GO" id="GO:0048029">
    <property type="term" value="F:monosaccharide binding"/>
    <property type="evidence" value="ECO:0007669"/>
    <property type="project" value="TreeGrafter"/>
</dbReference>